<keyword evidence="1" id="KW-0812">Transmembrane</keyword>
<accession>A0A1B0C0T9</accession>
<keyword evidence="1" id="KW-1133">Transmembrane helix</keyword>
<dbReference type="VEuPathDB" id="VectorBase:GPPI046158"/>
<keyword evidence="2" id="KW-0732">Signal</keyword>
<dbReference type="EnsemblMetazoa" id="GPPI046158-RA">
    <property type="protein sequence ID" value="GPPI046158-PA"/>
    <property type="gene ID" value="GPPI046158"/>
</dbReference>
<evidence type="ECO:0000313" key="3">
    <source>
        <dbReference type="EnsemblMetazoa" id="GPPI046158-PA"/>
    </source>
</evidence>
<name>A0A1B0C0T9_9MUSC</name>
<evidence type="ECO:0000256" key="2">
    <source>
        <dbReference type="SAM" id="SignalP"/>
    </source>
</evidence>
<sequence>MILLHALSILQFIVYNVMIPNSSSLLVTCLLNSLSTPPSISSNVRVKRVYYDHAVIHLLLSCFFASKEVAVLCLLLALIVVVIVLFVTFILTNMQDIRDDKPYKQRIQYTIYMTLKEILNPHVY</sequence>
<dbReference type="EMBL" id="JXJN01023749">
    <property type="status" value="NOT_ANNOTATED_CDS"/>
    <property type="molecule type" value="Genomic_DNA"/>
</dbReference>
<organism evidence="3 4">
    <name type="scientific">Glossina palpalis gambiensis</name>
    <dbReference type="NCBI Taxonomy" id="67801"/>
    <lineage>
        <taxon>Eukaryota</taxon>
        <taxon>Metazoa</taxon>
        <taxon>Ecdysozoa</taxon>
        <taxon>Arthropoda</taxon>
        <taxon>Hexapoda</taxon>
        <taxon>Insecta</taxon>
        <taxon>Pterygota</taxon>
        <taxon>Neoptera</taxon>
        <taxon>Endopterygota</taxon>
        <taxon>Diptera</taxon>
        <taxon>Brachycera</taxon>
        <taxon>Muscomorpha</taxon>
        <taxon>Hippoboscoidea</taxon>
        <taxon>Glossinidae</taxon>
        <taxon>Glossina</taxon>
    </lineage>
</organism>
<protein>
    <submittedName>
        <fullName evidence="3">Uncharacterized protein</fullName>
    </submittedName>
</protein>
<feature type="chain" id="PRO_5008405290" evidence="2">
    <location>
        <begin position="25"/>
        <end position="124"/>
    </location>
</feature>
<dbReference type="Proteomes" id="UP000092460">
    <property type="component" value="Unassembled WGS sequence"/>
</dbReference>
<keyword evidence="1" id="KW-0472">Membrane</keyword>
<feature type="transmembrane region" description="Helical" evidence="1">
    <location>
        <begin position="69"/>
        <end position="91"/>
    </location>
</feature>
<dbReference type="AlphaFoldDB" id="A0A1B0C0T9"/>
<feature type="signal peptide" evidence="2">
    <location>
        <begin position="1"/>
        <end position="24"/>
    </location>
</feature>
<evidence type="ECO:0000256" key="1">
    <source>
        <dbReference type="SAM" id="Phobius"/>
    </source>
</evidence>
<reference evidence="4" key="1">
    <citation type="submission" date="2015-01" db="EMBL/GenBank/DDBJ databases">
        <authorList>
            <person name="Aksoy S."/>
            <person name="Warren W."/>
            <person name="Wilson R.K."/>
        </authorList>
    </citation>
    <scope>NUCLEOTIDE SEQUENCE [LARGE SCALE GENOMIC DNA]</scope>
    <source>
        <strain evidence="4">IAEA</strain>
    </source>
</reference>
<keyword evidence="4" id="KW-1185">Reference proteome</keyword>
<proteinExistence type="predicted"/>
<evidence type="ECO:0000313" key="4">
    <source>
        <dbReference type="Proteomes" id="UP000092460"/>
    </source>
</evidence>
<reference evidence="3" key="2">
    <citation type="submission" date="2020-05" db="UniProtKB">
        <authorList>
            <consortium name="EnsemblMetazoa"/>
        </authorList>
    </citation>
    <scope>IDENTIFICATION</scope>
    <source>
        <strain evidence="3">IAEA</strain>
    </source>
</reference>